<dbReference type="SUPFAM" id="SSF56988">
    <property type="entry name" value="Anthrax protective antigen"/>
    <property type="match status" value="1"/>
</dbReference>
<dbReference type="Gene3D" id="3.40.720.10">
    <property type="entry name" value="Alkaline Phosphatase, subunit A"/>
    <property type="match status" value="1"/>
</dbReference>
<dbReference type="InterPro" id="IPR037524">
    <property type="entry name" value="PA14/GLEYA"/>
</dbReference>
<dbReference type="Gene3D" id="3.30.1120.10">
    <property type="match status" value="1"/>
</dbReference>
<feature type="signal peptide" evidence="1">
    <location>
        <begin position="1"/>
        <end position="18"/>
    </location>
</feature>
<dbReference type="SMART" id="SM00758">
    <property type="entry name" value="PA14"/>
    <property type="match status" value="1"/>
</dbReference>
<dbReference type="RefSeq" id="WP_067752412.1">
    <property type="nucleotide sequence ID" value="NZ_CP015772.1"/>
</dbReference>
<dbReference type="STRING" id="1176587.A8C56_04095"/>
<dbReference type="Proteomes" id="UP000077667">
    <property type="component" value="Chromosome"/>
</dbReference>
<evidence type="ECO:0000259" key="2">
    <source>
        <dbReference type="PROSITE" id="PS51820"/>
    </source>
</evidence>
<accession>A0A1A9I0Q8</accession>
<feature type="domain" description="PA14" evidence="2">
    <location>
        <begin position="540"/>
        <end position="677"/>
    </location>
</feature>
<sequence length="679" mass="75942">MHKSFLLLLLFIATLSRAQSEKKAVQPPNILFILVDDLGYGDIGVFNQNARKAQKDPSVPYLITPSLDKMAANGAVFTQQYANAPVCVASRSSLLTGVTQGNAIVRDNQFDKALEDNYTVANTLKQAGYTTVAIGKWGLQGLTKDWPAHPMKRGFDYYFGYMRHSDGHEHYPKEGPYRKPKEVYDGYENVASRLDKCYTGDLWTARAKKWLIDYKRQKKSAPFFMYLAYDTPHATIELPTQEYPKGSGLRGGLQWLGTPGKMINTASGEIDSWMHPLFKNATCKDKATGAVTPWKDVDKRYATVIQRLDQEIGDVLQLLKDLGIDKNTLVVFSSDNGPSQESYLKEPYTPQFFDGYGPFDGIKRDLWEGGSRMPVIVQWPAKIKPGSVIAQASLLSDWAPTFLNAAGMSAPARMDGVSLLPVLSGKGGQRQGAIYSEYFFKGKTPAYPEFEKAHAGRAMNQMQMIRLGNLVGVRYDIKKQEDDFEIYDVVRDPKEKKDLAAQMPGLQQQMKARVLQLRSVNESAPRPYDQELIPAITDQPHSKEIKWSLYKDAAAWVPETSSLQVVKKGTAPAINAGLFKNADANTVTYRGYIRVPADGAYTFYLSVTGNAFFRLHDIPVIDADYKYEDHAEQSRKLLLKAGWHPFTLTYKKNGESPSVNLQWSSAAFSKRAVSAADIY</sequence>
<dbReference type="EMBL" id="CP015772">
    <property type="protein sequence ID" value="ANH80272.1"/>
    <property type="molecule type" value="Genomic_DNA"/>
</dbReference>
<organism evidence="3 4">
    <name type="scientific">Niabella ginsenosidivorans</name>
    <dbReference type="NCBI Taxonomy" id="1176587"/>
    <lineage>
        <taxon>Bacteria</taxon>
        <taxon>Pseudomonadati</taxon>
        <taxon>Bacteroidota</taxon>
        <taxon>Chitinophagia</taxon>
        <taxon>Chitinophagales</taxon>
        <taxon>Chitinophagaceae</taxon>
        <taxon>Niabella</taxon>
    </lineage>
</organism>
<dbReference type="AlphaFoldDB" id="A0A1A9I0Q8"/>
<dbReference type="PANTHER" id="PTHR43751:SF3">
    <property type="entry name" value="SULFATASE N-TERMINAL DOMAIN-CONTAINING PROTEIN"/>
    <property type="match status" value="1"/>
</dbReference>
<feature type="chain" id="PRO_5008389696" evidence="1">
    <location>
        <begin position="19"/>
        <end position="679"/>
    </location>
</feature>
<name>A0A1A9I0Q8_9BACT</name>
<gene>
    <name evidence="3" type="ORF">A8C56_04095</name>
</gene>
<dbReference type="PANTHER" id="PTHR43751">
    <property type="entry name" value="SULFATASE"/>
    <property type="match status" value="1"/>
</dbReference>
<dbReference type="Pfam" id="PF00884">
    <property type="entry name" value="Sulfatase"/>
    <property type="match status" value="1"/>
</dbReference>
<dbReference type="Gene3D" id="2.60.120.380">
    <property type="match status" value="1"/>
</dbReference>
<dbReference type="OrthoDB" id="9764377at2"/>
<dbReference type="Pfam" id="PF07691">
    <property type="entry name" value="PA14"/>
    <property type="match status" value="1"/>
</dbReference>
<evidence type="ECO:0000313" key="4">
    <source>
        <dbReference type="Proteomes" id="UP000077667"/>
    </source>
</evidence>
<dbReference type="InterPro" id="IPR052701">
    <property type="entry name" value="GAG_Ulvan_Degrading_Sulfatases"/>
</dbReference>
<evidence type="ECO:0000313" key="3">
    <source>
        <dbReference type="EMBL" id="ANH80272.1"/>
    </source>
</evidence>
<keyword evidence="1" id="KW-0732">Signal</keyword>
<dbReference type="PROSITE" id="PS51820">
    <property type="entry name" value="PA14"/>
    <property type="match status" value="1"/>
</dbReference>
<keyword evidence="4" id="KW-1185">Reference proteome</keyword>
<dbReference type="InterPro" id="IPR011658">
    <property type="entry name" value="PA14_dom"/>
</dbReference>
<evidence type="ECO:0000256" key="1">
    <source>
        <dbReference type="SAM" id="SignalP"/>
    </source>
</evidence>
<dbReference type="SUPFAM" id="SSF53649">
    <property type="entry name" value="Alkaline phosphatase-like"/>
    <property type="match status" value="1"/>
</dbReference>
<protein>
    <submittedName>
        <fullName evidence="3">Sulfatase</fullName>
    </submittedName>
</protein>
<reference evidence="3 4" key="1">
    <citation type="submission" date="2016-05" db="EMBL/GenBank/DDBJ databases">
        <title>Niabella ginsenosidivorans BS26 whole genome sequencing.</title>
        <authorList>
            <person name="Im W.T."/>
            <person name="Siddiqi M.Z."/>
        </authorList>
    </citation>
    <scope>NUCLEOTIDE SEQUENCE [LARGE SCALE GENOMIC DNA]</scope>
    <source>
        <strain evidence="3 4">BS26</strain>
    </source>
</reference>
<dbReference type="InterPro" id="IPR017850">
    <property type="entry name" value="Alkaline_phosphatase_core_sf"/>
</dbReference>
<dbReference type="KEGG" id="nia:A8C56_04095"/>
<dbReference type="InterPro" id="IPR000917">
    <property type="entry name" value="Sulfatase_N"/>
</dbReference>
<proteinExistence type="predicted"/>